<dbReference type="GO" id="GO:0035248">
    <property type="term" value="F:alpha-1,4-N-acetylgalactosaminyltransferase activity"/>
    <property type="evidence" value="ECO:0007669"/>
    <property type="project" value="TreeGrafter"/>
</dbReference>
<reference evidence="9" key="2">
    <citation type="submission" date="2024-08" db="UniProtKB">
        <authorList>
            <consortium name="EnsemblMetazoa"/>
        </authorList>
    </citation>
    <scope>IDENTIFICATION</scope>
</reference>
<evidence type="ECO:0000256" key="5">
    <source>
        <dbReference type="ARBA" id="ARBA00023034"/>
    </source>
</evidence>
<dbReference type="PANTHER" id="PTHR12042">
    <property type="entry name" value="LACTOSYLCERAMIDE 4-ALPHA-GALACTOSYLTRANSFERASE ALPHA- 1,4-GALACTOSYLTRANSFERASE"/>
    <property type="match status" value="1"/>
</dbReference>
<evidence type="ECO:0000313" key="9">
    <source>
        <dbReference type="EnsemblMetazoa" id="XP_019760259.1"/>
    </source>
</evidence>
<dbReference type="AlphaFoldDB" id="A0AAR5PGT6"/>
<evidence type="ECO:0000313" key="10">
    <source>
        <dbReference type="Proteomes" id="UP000019118"/>
    </source>
</evidence>
<keyword evidence="7" id="KW-1133">Transmembrane helix</keyword>
<keyword evidence="5" id="KW-0333">Golgi apparatus</keyword>
<comment type="similarity">
    <text evidence="2">Belongs to the glycosyltransferase 32 family.</text>
</comment>
<evidence type="ECO:0000256" key="6">
    <source>
        <dbReference type="ARBA" id="ARBA00023136"/>
    </source>
</evidence>
<dbReference type="InterPro" id="IPR007577">
    <property type="entry name" value="GlycoTrfase_DXD_sugar-bd_CS"/>
</dbReference>
<dbReference type="GO" id="GO:0000139">
    <property type="term" value="C:Golgi membrane"/>
    <property type="evidence" value="ECO:0007669"/>
    <property type="project" value="UniProtKB-SubCell"/>
</dbReference>
<dbReference type="EnsemblMetazoa" id="XM_019904700.1">
    <property type="protein sequence ID" value="XP_019760259.1"/>
    <property type="gene ID" value="LOC109537807"/>
</dbReference>
<dbReference type="PANTHER" id="PTHR12042:SF21">
    <property type="entry name" value="ALPHA1,4-GALACTOSYLTRANSFERASE 1-RELATED"/>
    <property type="match status" value="1"/>
</dbReference>
<protein>
    <recommendedName>
        <fullName evidence="8">Alpha 1,4-glycosyltransferase domain-containing protein</fullName>
    </recommendedName>
</protein>
<evidence type="ECO:0000256" key="4">
    <source>
        <dbReference type="ARBA" id="ARBA00022679"/>
    </source>
</evidence>
<proteinExistence type="inferred from homology"/>
<dbReference type="GO" id="GO:0006688">
    <property type="term" value="P:glycosphingolipid biosynthetic process"/>
    <property type="evidence" value="ECO:0007669"/>
    <property type="project" value="TreeGrafter"/>
</dbReference>
<dbReference type="InterPro" id="IPR007652">
    <property type="entry name" value="A1-4-GlycosylTfrase_dom"/>
</dbReference>
<dbReference type="Pfam" id="PF04572">
    <property type="entry name" value="Gb3_synth"/>
    <property type="match status" value="1"/>
</dbReference>
<evidence type="ECO:0000256" key="3">
    <source>
        <dbReference type="ARBA" id="ARBA00022676"/>
    </source>
</evidence>
<keyword evidence="3" id="KW-0328">Glycosyltransferase</keyword>
<dbReference type="Pfam" id="PF04488">
    <property type="entry name" value="Gly_transf_sug"/>
    <property type="match status" value="1"/>
</dbReference>
<dbReference type="KEGG" id="dpa:109537807"/>
<reference evidence="10" key="1">
    <citation type="journal article" date="2013" name="Genome Biol.">
        <title>Draft genome of the mountain pine beetle, Dendroctonus ponderosae Hopkins, a major forest pest.</title>
        <authorList>
            <person name="Keeling C.I."/>
            <person name="Yuen M.M."/>
            <person name="Liao N.Y."/>
            <person name="Docking T.R."/>
            <person name="Chan S.K."/>
            <person name="Taylor G.A."/>
            <person name="Palmquist D.L."/>
            <person name="Jackman S.D."/>
            <person name="Nguyen A."/>
            <person name="Li M."/>
            <person name="Henderson H."/>
            <person name="Janes J.K."/>
            <person name="Zhao Y."/>
            <person name="Pandoh P."/>
            <person name="Moore R."/>
            <person name="Sperling F.A."/>
            <person name="Huber D.P."/>
            <person name="Birol I."/>
            <person name="Jones S.J."/>
            <person name="Bohlmann J."/>
        </authorList>
    </citation>
    <scope>NUCLEOTIDE SEQUENCE</scope>
</reference>
<name>A0AAR5PGT6_DENPD</name>
<feature type="domain" description="Alpha 1,4-glycosyltransferase" evidence="8">
    <location>
        <begin position="255"/>
        <end position="382"/>
    </location>
</feature>
<comment type="subcellular location">
    <subcellularLocation>
        <location evidence="1">Golgi apparatus membrane</location>
        <topology evidence="1">Single-pass type II membrane protein</topology>
    </subcellularLocation>
</comment>
<dbReference type="GeneID" id="109537807"/>
<dbReference type="Gene3D" id="3.90.550.20">
    <property type="match status" value="1"/>
</dbReference>
<dbReference type="Proteomes" id="UP000019118">
    <property type="component" value="Unassembled WGS sequence"/>
</dbReference>
<keyword evidence="7" id="KW-0812">Transmembrane</keyword>
<organism evidence="9 10">
    <name type="scientific">Dendroctonus ponderosae</name>
    <name type="common">Mountain pine beetle</name>
    <dbReference type="NCBI Taxonomy" id="77166"/>
    <lineage>
        <taxon>Eukaryota</taxon>
        <taxon>Metazoa</taxon>
        <taxon>Ecdysozoa</taxon>
        <taxon>Arthropoda</taxon>
        <taxon>Hexapoda</taxon>
        <taxon>Insecta</taxon>
        <taxon>Pterygota</taxon>
        <taxon>Neoptera</taxon>
        <taxon>Endopterygota</taxon>
        <taxon>Coleoptera</taxon>
        <taxon>Polyphaga</taxon>
        <taxon>Cucujiformia</taxon>
        <taxon>Curculionidae</taxon>
        <taxon>Scolytinae</taxon>
        <taxon>Dendroctonus</taxon>
    </lineage>
</organism>
<dbReference type="InterPro" id="IPR029044">
    <property type="entry name" value="Nucleotide-diphossugar_trans"/>
</dbReference>
<evidence type="ECO:0000256" key="2">
    <source>
        <dbReference type="ARBA" id="ARBA00009003"/>
    </source>
</evidence>
<dbReference type="InterPro" id="IPR051981">
    <property type="entry name" value="Glycosyltransf_32"/>
</dbReference>
<keyword evidence="4" id="KW-0808">Transferase</keyword>
<dbReference type="SUPFAM" id="SSF53448">
    <property type="entry name" value="Nucleotide-diphospho-sugar transferases"/>
    <property type="match status" value="1"/>
</dbReference>
<evidence type="ECO:0000256" key="7">
    <source>
        <dbReference type="SAM" id="Phobius"/>
    </source>
</evidence>
<evidence type="ECO:0000256" key="1">
    <source>
        <dbReference type="ARBA" id="ARBA00004323"/>
    </source>
</evidence>
<keyword evidence="6 7" id="KW-0472">Membrane</keyword>
<accession>A0AAR5PGT6</accession>
<feature type="transmembrane region" description="Helical" evidence="7">
    <location>
        <begin position="34"/>
        <end position="66"/>
    </location>
</feature>
<sequence>MRECAPKIYRSAKPDITALMVFSRNFRLSRKKQLFSAVLITCLITILFLTISIPVPGVVMNLYYWVKPDKGVSCHYIKTDRANSLKDISDTYPKEGRSIFFHETSCNSFRNGKITITARQACAVESAARMNPDYDVYLLYASPGTYKMEDTESDRFLMELLKYRNVRIYHIDMDRYFMNTPVESLWKQQQMKQSRFAQSHTSDVLRFLTLWKYGGIYLDLDVIVTKSLDDLGTDFTGFESKTSVAAGILSFNYTGDGHDFANSCLEDLKNNFKGHDWGWNGPGTVTRLIKRLCEENNIPKLVNKTCKGFKIYPPNRFYSIPWWNWKYFFQEEFLDFVKKQTADSYLIHVWNKFSTDTNISLHYENVPYLNFAKLYCPAVVAQCDRYF</sequence>
<dbReference type="RefSeq" id="XP_019760259.1">
    <property type="nucleotide sequence ID" value="XM_019904700.2"/>
</dbReference>
<evidence type="ECO:0000259" key="8">
    <source>
        <dbReference type="Pfam" id="PF04572"/>
    </source>
</evidence>
<keyword evidence="10" id="KW-1185">Reference proteome</keyword>